<dbReference type="InterPro" id="IPR010285">
    <property type="entry name" value="DNA_helicase_pif1-like_DEAD"/>
</dbReference>
<feature type="domain" description="DNA helicase Pif1-like DEAD-box helicase" evidence="4">
    <location>
        <begin position="468"/>
        <end position="528"/>
    </location>
</feature>
<feature type="compositionally biased region" description="Low complexity" evidence="2">
    <location>
        <begin position="1158"/>
        <end position="1174"/>
    </location>
</feature>
<keyword evidence="1" id="KW-0067">ATP-binding</keyword>
<feature type="region of interest" description="Disordered" evidence="2">
    <location>
        <begin position="527"/>
        <end position="574"/>
    </location>
</feature>
<feature type="compositionally biased region" description="Low complexity" evidence="2">
    <location>
        <begin position="811"/>
        <end position="822"/>
    </location>
</feature>
<accession>A0A8J2RLZ0</accession>
<organism evidence="5 6">
    <name type="scientific">Daphnia galeata</name>
    <dbReference type="NCBI Taxonomy" id="27404"/>
    <lineage>
        <taxon>Eukaryota</taxon>
        <taxon>Metazoa</taxon>
        <taxon>Ecdysozoa</taxon>
        <taxon>Arthropoda</taxon>
        <taxon>Crustacea</taxon>
        <taxon>Branchiopoda</taxon>
        <taxon>Diplostraca</taxon>
        <taxon>Cladocera</taxon>
        <taxon>Anomopoda</taxon>
        <taxon>Daphniidae</taxon>
        <taxon>Daphnia</taxon>
    </lineage>
</organism>
<dbReference type="GO" id="GO:0005524">
    <property type="term" value="F:ATP binding"/>
    <property type="evidence" value="ECO:0007669"/>
    <property type="project" value="UniProtKB-KW"/>
</dbReference>
<feature type="domain" description="Endonuclease/exonuclease/phosphatase" evidence="3">
    <location>
        <begin position="13"/>
        <end position="161"/>
    </location>
</feature>
<reference evidence="5" key="1">
    <citation type="submission" date="2021-11" db="EMBL/GenBank/DDBJ databases">
        <authorList>
            <person name="Schell T."/>
        </authorList>
    </citation>
    <scope>NUCLEOTIDE SEQUENCE</scope>
    <source>
        <strain evidence="5">M5</strain>
    </source>
</reference>
<proteinExistence type="inferred from homology"/>
<dbReference type="PANTHER" id="PTHR46670:SF3">
    <property type="entry name" value="ENDONUCLEASE_EXONUCLEASE_PHOSPHATASE DOMAIN-CONTAINING PROTEIN"/>
    <property type="match status" value="1"/>
</dbReference>
<feature type="compositionally biased region" description="Polar residues" evidence="2">
    <location>
        <begin position="647"/>
        <end position="668"/>
    </location>
</feature>
<dbReference type="Gene3D" id="3.40.50.300">
    <property type="entry name" value="P-loop containing nucleotide triphosphate hydrolases"/>
    <property type="match status" value="1"/>
</dbReference>
<keyword evidence="1" id="KW-0234">DNA repair</keyword>
<dbReference type="GO" id="GO:0043139">
    <property type="term" value="F:5'-3' DNA helicase activity"/>
    <property type="evidence" value="ECO:0007669"/>
    <property type="project" value="UniProtKB-EC"/>
</dbReference>
<keyword evidence="1" id="KW-0227">DNA damage</keyword>
<comment type="cofactor">
    <cofactor evidence="1">
        <name>Mg(2+)</name>
        <dbReference type="ChEBI" id="CHEBI:18420"/>
    </cofactor>
</comment>
<dbReference type="InterPro" id="IPR005135">
    <property type="entry name" value="Endo/exonuclease/phosphatase"/>
</dbReference>
<feature type="region of interest" description="Disordered" evidence="2">
    <location>
        <begin position="808"/>
        <end position="828"/>
    </location>
</feature>
<evidence type="ECO:0000259" key="3">
    <source>
        <dbReference type="Pfam" id="PF03372"/>
    </source>
</evidence>
<keyword evidence="1" id="KW-0378">Hydrolase</keyword>
<dbReference type="InterPro" id="IPR036691">
    <property type="entry name" value="Endo/exonu/phosph_ase_sf"/>
</dbReference>
<dbReference type="GO" id="GO:0006281">
    <property type="term" value="P:DNA repair"/>
    <property type="evidence" value="ECO:0007669"/>
    <property type="project" value="UniProtKB-KW"/>
</dbReference>
<evidence type="ECO:0000259" key="4">
    <source>
        <dbReference type="Pfam" id="PF05970"/>
    </source>
</evidence>
<feature type="region of interest" description="Disordered" evidence="2">
    <location>
        <begin position="637"/>
        <end position="683"/>
    </location>
</feature>
<feature type="compositionally biased region" description="Basic and acidic residues" evidence="2">
    <location>
        <begin position="997"/>
        <end position="1010"/>
    </location>
</feature>
<gene>
    <name evidence="5" type="ORF">DGAL_LOCUS10337</name>
</gene>
<evidence type="ECO:0000313" key="5">
    <source>
        <dbReference type="EMBL" id="CAH0107052.1"/>
    </source>
</evidence>
<feature type="region of interest" description="Disordered" evidence="2">
    <location>
        <begin position="1107"/>
        <end position="1231"/>
    </location>
</feature>
<feature type="compositionally biased region" description="Basic and acidic residues" evidence="2">
    <location>
        <begin position="562"/>
        <end position="571"/>
    </location>
</feature>
<feature type="compositionally biased region" description="Polar residues" evidence="2">
    <location>
        <begin position="984"/>
        <end position="995"/>
    </location>
</feature>
<name>A0A8J2RLZ0_9CRUS</name>
<evidence type="ECO:0000256" key="1">
    <source>
        <dbReference type="RuleBase" id="RU363044"/>
    </source>
</evidence>
<keyword evidence="1" id="KW-0233">DNA recombination</keyword>
<keyword evidence="1" id="KW-0347">Helicase</keyword>
<dbReference type="Pfam" id="PF05970">
    <property type="entry name" value="PIF1"/>
    <property type="match status" value="1"/>
</dbReference>
<dbReference type="PANTHER" id="PTHR46670">
    <property type="entry name" value="ENDO/EXONUCLEASE/PHOSPHATASE DOMAIN-CONTAINING PROTEIN"/>
    <property type="match status" value="1"/>
</dbReference>
<comment type="catalytic activity">
    <reaction evidence="1">
        <text>ATP + H2O = ADP + phosphate + H(+)</text>
        <dbReference type="Rhea" id="RHEA:13065"/>
        <dbReference type="ChEBI" id="CHEBI:15377"/>
        <dbReference type="ChEBI" id="CHEBI:15378"/>
        <dbReference type="ChEBI" id="CHEBI:30616"/>
        <dbReference type="ChEBI" id="CHEBI:43474"/>
        <dbReference type="ChEBI" id="CHEBI:456216"/>
        <dbReference type="EC" id="5.6.2.3"/>
    </reaction>
</comment>
<dbReference type="EC" id="5.6.2.3" evidence="1"/>
<dbReference type="SUPFAM" id="SSF56219">
    <property type="entry name" value="DNase I-like"/>
    <property type="match status" value="1"/>
</dbReference>
<dbReference type="InterPro" id="IPR027417">
    <property type="entry name" value="P-loop_NTPase"/>
</dbReference>
<keyword evidence="1" id="KW-0547">Nucleotide-binding</keyword>
<evidence type="ECO:0000313" key="6">
    <source>
        <dbReference type="Proteomes" id="UP000789390"/>
    </source>
</evidence>
<keyword evidence="6" id="KW-1185">Reference proteome</keyword>
<evidence type="ECO:0000256" key="2">
    <source>
        <dbReference type="SAM" id="MobiDB-lite"/>
    </source>
</evidence>
<comment type="caution">
    <text evidence="5">The sequence shown here is derived from an EMBL/GenBank/DDBJ whole genome shotgun (WGS) entry which is preliminary data.</text>
</comment>
<dbReference type="GO" id="GO:0006310">
    <property type="term" value="P:DNA recombination"/>
    <property type="evidence" value="ECO:0007669"/>
    <property type="project" value="UniProtKB-KW"/>
</dbReference>
<dbReference type="Gene3D" id="3.60.10.10">
    <property type="entry name" value="Endonuclease/exonuclease/phosphatase"/>
    <property type="match status" value="1"/>
</dbReference>
<dbReference type="OrthoDB" id="10066767at2759"/>
<protein>
    <recommendedName>
        <fullName evidence="1">ATP-dependent DNA helicase</fullName>
        <ecNumber evidence="1">5.6.2.3</ecNumber>
    </recommendedName>
</protein>
<dbReference type="Pfam" id="PF03372">
    <property type="entry name" value="Exo_endo_phos"/>
    <property type="match status" value="1"/>
</dbReference>
<feature type="region of interest" description="Disordered" evidence="2">
    <location>
        <begin position="981"/>
        <end position="1075"/>
    </location>
</feature>
<sequence length="1329" mass="147261">MSLHVPRLVAKKKRGGGVGLVFRASFNVRAVQLDVSLTSFELLCVQISSSTKTIRLYVIYRPPERPGFPTFWTFLSEFRTLLEFAVDKNEEPVIVGDFNIHVDDSNCNKARSFNQLVEELGWNQLVLGRTHSAAHTIDLILTRSGSKFVSDVQVAGLVSDHHLVICSFGLRRPVTERKSFSFRTYNSIDLDSLRADLSQLPLITAPAFVHQDQVAILDSLADLFQEIRGVVESHAPLKTSVAVLRDPAPWINSDILVFRHKLRRAERIWRGGGYLQGHFESYKCLCSEYRRLLFRVKADYLCSTIADCSGDQKKLYKIVDSWLGRSKERSLPTHQSSANLANAFSSFYSDKCATIVSVQYIKYCHKGYDCMKVDQKFGTHQQREGQEPTIEWDEIISHLDTRYVSAPEVTGEYFNSLYHSVRIASSDWQSIYHEKSLINQLIQDQLGETDENTRQEKRLMGEMMLEQFNHGQRSVFDLFRASINYVDNVLTRIYFMDGPGGTGKSFFNNTIITVLQGQGKHVVAVASTHGHRAVSSRNHPEDQDGEAEKDVDKKKMRSRKGCRNEGEKTTKIQDPAQLKSIRKYAKSNHTKALNRALLAVRLIEDVEQIKTLQGLMVREYHTLGKIHQRYVRLSNFDPEQSLKGESTDGQDNGRNQTLPNFDTTSRQNIPLAPSRPPATPAPSRFTTSTLPTFLKHEPAVPQPSFTPFSSFNVNAPGFIPSFETGQQNAMKIATCPHCSGAHRLHLCEIFKALNPTQRSEIIKEKRCCYRCLDNRHLSSECTQAKECGVEECKRLHHPLLHGAPRMYPKLPSTSSTHHPSSTNPFSGTVSYGDDDETTLLPIVPVLIEVNSRTWSGYGLLDPGSQISMITNTLANELRLEGKRTKLKIGTYHGCDPTADTTKVSFKIYSRDKRSSFNIPVCYAVPALKIRNDDIDLKKVVKDWPHLAGLKVTRAARRGHCQAIRNPNGEEAGRTVNGTAKIVDEQSNTEVQQSSKGGEGRPEELEAEQRRKQSFIGEAEVTGSGAEAGRSTSQEETNPAGHEGRGRGGYAQEARRASEGDIGAQRASGKVRDSGFGDRMCREGASSECSLAWDRSDLLRGPWENSLEERQDPLSSDVCLFSPERKEGSGGVERGSDSIGKAASGATHEPESEEETQIESEAITGTTQQSAQGSALQGGGTGPAGKQAIVQRTGGRNQPAPPVTQQSAQGSTSSRAGNWPTAQSVGGGNQPVLQNRAVGMAMIKFRVPPTFSGKQGEDAADWLELYESTAEYNRWGETEKRANFGMHLDGPARKWFQCLNPPALWVDTAAVPGVGGARGAAAIDGLKTVF</sequence>
<comment type="similarity">
    <text evidence="1">Belongs to the helicase family.</text>
</comment>
<feature type="compositionally biased region" description="Polar residues" evidence="2">
    <location>
        <begin position="1202"/>
        <end position="1223"/>
    </location>
</feature>
<dbReference type="GO" id="GO:0000723">
    <property type="term" value="P:telomere maintenance"/>
    <property type="evidence" value="ECO:0007669"/>
    <property type="project" value="InterPro"/>
</dbReference>
<feature type="compositionally biased region" description="Basic and acidic residues" evidence="2">
    <location>
        <begin position="538"/>
        <end position="553"/>
    </location>
</feature>
<dbReference type="GO" id="GO:0016787">
    <property type="term" value="F:hydrolase activity"/>
    <property type="evidence" value="ECO:0007669"/>
    <property type="project" value="UniProtKB-KW"/>
</dbReference>
<dbReference type="EMBL" id="CAKKLH010000248">
    <property type="protein sequence ID" value="CAH0107052.1"/>
    <property type="molecule type" value="Genomic_DNA"/>
</dbReference>
<dbReference type="Proteomes" id="UP000789390">
    <property type="component" value="Unassembled WGS sequence"/>
</dbReference>